<name>A0AA41VL53_PAPNU</name>
<comment type="caution">
    <text evidence="2">The sequence shown here is derived from an EMBL/GenBank/DDBJ whole genome shotgun (WGS) entry which is preliminary data.</text>
</comment>
<dbReference type="Pfam" id="PF07859">
    <property type="entry name" value="Abhydrolase_3"/>
    <property type="match status" value="1"/>
</dbReference>
<dbReference type="EMBL" id="JAJJMA010244399">
    <property type="protein sequence ID" value="MCL7043233.1"/>
    <property type="molecule type" value="Genomic_DNA"/>
</dbReference>
<dbReference type="PANTHER" id="PTHR23024">
    <property type="entry name" value="ARYLACETAMIDE DEACETYLASE"/>
    <property type="match status" value="1"/>
</dbReference>
<evidence type="ECO:0000313" key="2">
    <source>
        <dbReference type="EMBL" id="MCL7043233.1"/>
    </source>
</evidence>
<dbReference type="InterPro" id="IPR013094">
    <property type="entry name" value="AB_hydrolase_3"/>
</dbReference>
<evidence type="ECO:0000259" key="1">
    <source>
        <dbReference type="Pfam" id="PF07859"/>
    </source>
</evidence>
<feature type="domain" description="Alpha/beta hydrolase fold-3" evidence="1">
    <location>
        <begin position="9"/>
        <end position="121"/>
    </location>
</feature>
<accession>A0AA41VL53</accession>
<dbReference type="InterPro" id="IPR029058">
    <property type="entry name" value="AB_hydrolase_fold"/>
</dbReference>
<gene>
    <name evidence="2" type="ORF">MKW94_012492</name>
</gene>
<dbReference type="Gene3D" id="3.40.50.1820">
    <property type="entry name" value="alpha/beta hydrolase"/>
    <property type="match status" value="1"/>
</dbReference>
<dbReference type="Proteomes" id="UP001177140">
    <property type="component" value="Unassembled WGS sequence"/>
</dbReference>
<sequence length="143" mass="16316">MRAAENHITNVIRGICLVHPFFWGSEPFGSEIDMDFRALTEKMWSFMYPSAKRVDDPMCNPFVPGAPSISILGCKRVLVCVAGKDPLKHRGGFYVKELKRSGWKGEEIELFESEEDEHEFHLYNPDGESAQLLFKCIASFLNK</sequence>
<protein>
    <recommendedName>
        <fullName evidence="1">Alpha/beta hydrolase fold-3 domain-containing protein</fullName>
    </recommendedName>
</protein>
<dbReference type="SUPFAM" id="SSF53474">
    <property type="entry name" value="alpha/beta-Hydrolases"/>
    <property type="match status" value="1"/>
</dbReference>
<evidence type="ECO:0000313" key="3">
    <source>
        <dbReference type="Proteomes" id="UP001177140"/>
    </source>
</evidence>
<dbReference type="AlphaFoldDB" id="A0AA41VL53"/>
<organism evidence="2 3">
    <name type="scientific">Papaver nudicaule</name>
    <name type="common">Iceland poppy</name>
    <dbReference type="NCBI Taxonomy" id="74823"/>
    <lineage>
        <taxon>Eukaryota</taxon>
        <taxon>Viridiplantae</taxon>
        <taxon>Streptophyta</taxon>
        <taxon>Embryophyta</taxon>
        <taxon>Tracheophyta</taxon>
        <taxon>Spermatophyta</taxon>
        <taxon>Magnoliopsida</taxon>
        <taxon>Ranunculales</taxon>
        <taxon>Papaveraceae</taxon>
        <taxon>Papaveroideae</taxon>
        <taxon>Papaver</taxon>
    </lineage>
</organism>
<dbReference type="GO" id="GO:0016787">
    <property type="term" value="F:hydrolase activity"/>
    <property type="evidence" value="ECO:0007669"/>
    <property type="project" value="InterPro"/>
</dbReference>
<dbReference type="InterPro" id="IPR050466">
    <property type="entry name" value="Carboxylest/Gibb_receptor"/>
</dbReference>
<reference evidence="2" key="1">
    <citation type="submission" date="2022-03" db="EMBL/GenBank/DDBJ databases">
        <title>A functionally conserved STORR gene fusion in Papaver species that diverged 16.8 million years ago.</title>
        <authorList>
            <person name="Catania T."/>
        </authorList>
    </citation>
    <scope>NUCLEOTIDE SEQUENCE</scope>
    <source>
        <strain evidence="2">S-191538</strain>
    </source>
</reference>
<proteinExistence type="predicted"/>
<dbReference type="PANTHER" id="PTHR23024:SF551">
    <property type="entry name" value="2-HYDROXYISOFLAVANONE DEHYDRATASE-LIKE"/>
    <property type="match status" value="1"/>
</dbReference>
<keyword evidence="3" id="KW-1185">Reference proteome</keyword>